<sequence length="334" mass="35290">MNNPTLGLVWAFSFVILEAAQAVFFGGVFQDYDSFLIGGAVFGFTAAGTLIWVKVRTPEQLKTAWANRASLFGLNLSTALVWIAYFFALQMIEPAVVFTMFSGLIPIAILVASACGVPEASPLRNRVEGVGLIIVVIGVGYLAAITLLGQSGFVRGGRTAAMAGLLLTSASAVSLAAMMIYGRRLDRLGVAPAAQYGLRFPLYVVVALSAAWLGLDGKGPVDPGGLLAVVVIGFAIMAFPVFAMQKAISLMSTVTLAAITALGPMFVFLFQIVEGRVAYAPATMTGLTIYFAGAVLAAYGGARHPDGKSIVHKRKDIATRLDREIAKLHTTHLR</sequence>
<feature type="transmembrane region" description="Helical" evidence="1">
    <location>
        <begin position="193"/>
        <end position="213"/>
    </location>
</feature>
<feature type="transmembrane region" description="Helical" evidence="1">
    <location>
        <begin position="278"/>
        <end position="299"/>
    </location>
</feature>
<feature type="transmembrane region" description="Helical" evidence="1">
    <location>
        <begin position="225"/>
        <end position="243"/>
    </location>
</feature>
<reference evidence="2 3" key="1">
    <citation type="submission" date="2024-01" db="EMBL/GenBank/DDBJ databases">
        <title>New evidence supports the origin of RcGTA from prophage.</title>
        <authorList>
            <person name="Xu Y."/>
            <person name="Liu B."/>
            <person name="Chen F."/>
        </authorList>
    </citation>
    <scope>NUCLEOTIDE SEQUENCE [LARGE SCALE GENOMIC DNA]</scope>
    <source>
        <strain evidence="2 3">CBW1107-2</strain>
    </source>
</reference>
<feature type="transmembrane region" description="Helical" evidence="1">
    <location>
        <begin position="160"/>
        <end position="181"/>
    </location>
</feature>
<keyword evidence="3" id="KW-1185">Reference proteome</keyword>
<gene>
    <name evidence="2" type="ORF">V1479_21375</name>
</gene>
<evidence type="ECO:0000313" key="2">
    <source>
        <dbReference type="EMBL" id="MEX4009872.1"/>
    </source>
</evidence>
<feature type="transmembrane region" description="Helical" evidence="1">
    <location>
        <begin position="129"/>
        <end position="148"/>
    </location>
</feature>
<feature type="transmembrane region" description="Helical" evidence="1">
    <location>
        <begin position="250"/>
        <end position="272"/>
    </location>
</feature>
<feature type="transmembrane region" description="Helical" evidence="1">
    <location>
        <begin position="32"/>
        <end position="53"/>
    </location>
</feature>
<dbReference type="RefSeq" id="WP_368804664.1">
    <property type="nucleotide sequence ID" value="NZ_JAZHFV010000007.1"/>
</dbReference>
<name>A0ABV3WYV5_9HYPH</name>
<keyword evidence="1" id="KW-1133">Transmembrane helix</keyword>
<keyword evidence="1" id="KW-0812">Transmembrane</keyword>
<evidence type="ECO:0000256" key="1">
    <source>
        <dbReference type="SAM" id="Phobius"/>
    </source>
</evidence>
<protein>
    <submittedName>
        <fullName evidence="2">DMT family transporter</fullName>
    </submittedName>
</protein>
<organism evidence="2 3">
    <name type="scientific">Neoaquamicrobium sediminum</name>
    <dbReference type="NCBI Taxonomy" id="1849104"/>
    <lineage>
        <taxon>Bacteria</taxon>
        <taxon>Pseudomonadati</taxon>
        <taxon>Pseudomonadota</taxon>
        <taxon>Alphaproteobacteria</taxon>
        <taxon>Hyphomicrobiales</taxon>
        <taxon>Phyllobacteriaceae</taxon>
        <taxon>Neoaquamicrobium</taxon>
    </lineage>
</organism>
<dbReference type="Proteomes" id="UP001559025">
    <property type="component" value="Unassembled WGS sequence"/>
</dbReference>
<comment type="caution">
    <text evidence="2">The sequence shown here is derived from an EMBL/GenBank/DDBJ whole genome shotgun (WGS) entry which is preliminary data.</text>
</comment>
<proteinExistence type="predicted"/>
<evidence type="ECO:0000313" key="3">
    <source>
        <dbReference type="Proteomes" id="UP001559025"/>
    </source>
</evidence>
<keyword evidence="1" id="KW-0472">Membrane</keyword>
<accession>A0ABV3WYV5</accession>
<feature type="transmembrane region" description="Helical" evidence="1">
    <location>
        <begin position="65"/>
        <end position="89"/>
    </location>
</feature>
<dbReference type="EMBL" id="JAZHFV010000007">
    <property type="protein sequence ID" value="MEX4009872.1"/>
    <property type="molecule type" value="Genomic_DNA"/>
</dbReference>
<feature type="transmembrane region" description="Helical" evidence="1">
    <location>
        <begin position="95"/>
        <end position="117"/>
    </location>
</feature>